<dbReference type="InterPro" id="IPR000073">
    <property type="entry name" value="AB_hydrolase_1"/>
</dbReference>
<dbReference type="Gene3D" id="3.40.50.1820">
    <property type="entry name" value="alpha/beta hydrolase"/>
    <property type="match status" value="1"/>
</dbReference>
<dbReference type="STRING" id="1385514.N782_04135"/>
<dbReference type="PANTHER" id="PTHR43689">
    <property type="entry name" value="HYDROLASE"/>
    <property type="match status" value="1"/>
</dbReference>
<dbReference type="EMBL" id="AVBF01000108">
    <property type="protein sequence ID" value="KGP70843.1"/>
    <property type="molecule type" value="Genomic_DNA"/>
</dbReference>
<dbReference type="eggNOG" id="COG2267">
    <property type="taxonomic scope" value="Bacteria"/>
</dbReference>
<reference evidence="2 3" key="1">
    <citation type="journal article" date="2015" name="Stand. Genomic Sci.">
        <title>High quality draft genome sequence of the moderately halophilic bacterium Pontibacillus yanchengensis Y32(T) and comparison among Pontibacillus genomes.</title>
        <authorList>
            <person name="Huang J."/>
            <person name="Qiao Z.X."/>
            <person name="Tang J.W."/>
            <person name="Wang G."/>
        </authorList>
    </citation>
    <scope>NUCLEOTIDE SEQUENCE [LARGE SCALE GENOMIC DNA]</scope>
    <source>
        <strain evidence="2 3">Y32</strain>
    </source>
</reference>
<sequence>MFHNTRQRDREDVVLLHGIGGSSRIFHKQVDAYAKEYNVISLHLPGHGTSPKTTSYKNTFNFTLVASEVYKTLQHINIRQAHFVGISLGSIIINKLMNHYPSIVKSAVMGGSITRFSPFSKLLLNTGNLIKHITPYIWLYHLFAYIMMPKSNHKLSRNMFIKEAKKMRREDFLQWYKNFLDFHNKPVQCFGKTAKIIPKLYISGKEDHLFVKLLKRDLHGVKNTTLEIIKDCGHVCNIEKSEEFNRLSLAFLNKNKTLTEDAS</sequence>
<dbReference type="PANTHER" id="PTHR43689:SF8">
    <property type="entry name" value="ALPHA_BETA-HYDROLASES SUPERFAMILY PROTEIN"/>
    <property type="match status" value="1"/>
</dbReference>
<name>A0A0A2T8Z2_9BACI</name>
<keyword evidence="3" id="KW-1185">Reference proteome</keyword>
<proteinExistence type="predicted"/>
<gene>
    <name evidence="2" type="ORF">N782_04135</name>
</gene>
<evidence type="ECO:0000259" key="1">
    <source>
        <dbReference type="Pfam" id="PF00561"/>
    </source>
</evidence>
<evidence type="ECO:0000313" key="3">
    <source>
        <dbReference type="Proteomes" id="UP000030147"/>
    </source>
</evidence>
<dbReference type="SUPFAM" id="SSF53474">
    <property type="entry name" value="alpha/beta-Hydrolases"/>
    <property type="match status" value="1"/>
</dbReference>
<feature type="domain" description="AB hydrolase-1" evidence="1">
    <location>
        <begin position="13"/>
        <end position="124"/>
    </location>
</feature>
<evidence type="ECO:0000313" key="2">
    <source>
        <dbReference type="EMBL" id="KGP70843.1"/>
    </source>
</evidence>
<comment type="caution">
    <text evidence="2">The sequence shown here is derived from an EMBL/GenBank/DDBJ whole genome shotgun (WGS) entry which is preliminary data.</text>
</comment>
<dbReference type="Proteomes" id="UP000030147">
    <property type="component" value="Unassembled WGS sequence"/>
</dbReference>
<dbReference type="AlphaFoldDB" id="A0A0A2T8Z2"/>
<organism evidence="2 3">
    <name type="scientific">Pontibacillus yanchengensis Y32</name>
    <dbReference type="NCBI Taxonomy" id="1385514"/>
    <lineage>
        <taxon>Bacteria</taxon>
        <taxon>Bacillati</taxon>
        <taxon>Bacillota</taxon>
        <taxon>Bacilli</taxon>
        <taxon>Bacillales</taxon>
        <taxon>Bacillaceae</taxon>
        <taxon>Pontibacillus</taxon>
    </lineage>
</organism>
<dbReference type="InterPro" id="IPR029058">
    <property type="entry name" value="AB_hydrolase_fold"/>
</dbReference>
<accession>A0A0A2T8Z2</accession>
<dbReference type="Pfam" id="PF00561">
    <property type="entry name" value="Abhydrolase_1"/>
    <property type="match status" value="1"/>
</dbReference>
<protein>
    <submittedName>
        <fullName evidence="2">2-succinyl-6-hydroxy-2, 4-cyclohexadiene-1-carboxylate synthase</fullName>
    </submittedName>
</protein>